<feature type="coiled-coil region" evidence="1">
    <location>
        <begin position="11"/>
        <end position="57"/>
    </location>
</feature>
<organism evidence="2 3">
    <name type="scientific">Lysinibacillus xylanilyticus</name>
    <dbReference type="NCBI Taxonomy" id="582475"/>
    <lineage>
        <taxon>Bacteria</taxon>
        <taxon>Bacillati</taxon>
        <taxon>Bacillota</taxon>
        <taxon>Bacilli</taxon>
        <taxon>Bacillales</taxon>
        <taxon>Bacillaceae</taxon>
        <taxon>Lysinibacillus</taxon>
    </lineage>
</organism>
<dbReference type="PATRIC" id="fig|582475.4.peg.2607"/>
<reference evidence="3" key="1">
    <citation type="submission" date="2015-07" db="EMBL/GenBank/DDBJ databases">
        <authorList>
            <consortium name="Consortium for Microbial Forensics and Genomics (microFORGE)"/>
            <person name="Knight B.M."/>
            <person name="Roberts D.P."/>
            <person name="Lin D."/>
            <person name="Hari K."/>
            <person name="Fletcher J."/>
            <person name="Melcher U."/>
            <person name="Blagden T."/>
            <person name="Winegar R.A."/>
        </authorList>
    </citation>
    <scope>NUCLEOTIDE SEQUENCE [LARGE SCALE GENOMIC DNA]</scope>
    <source>
        <strain evidence="3">DSM 23493</strain>
    </source>
</reference>
<dbReference type="NCBIfam" id="NF040877">
    <property type="entry name" value="SE1832_fam"/>
    <property type="match status" value="1"/>
</dbReference>
<name>A0A0K9F4H5_9BACI</name>
<dbReference type="RefSeq" id="WP_049667890.1">
    <property type="nucleotide sequence ID" value="NZ_CP189807.1"/>
</dbReference>
<dbReference type="AlphaFoldDB" id="A0A0K9F4H5"/>
<gene>
    <name evidence="2" type="ORF">ACZ11_17815</name>
</gene>
<proteinExistence type="predicted"/>
<evidence type="ECO:0000313" key="3">
    <source>
        <dbReference type="Proteomes" id="UP000037326"/>
    </source>
</evidence>
<dbReference type="GeneID" id="96600080"/>
<protein>
    <submittedName>
        <fullName evidence="2">Uncharacterized protein</fullName>
    </submittedName>
</protein>
<evidence type="ECO:0000256" key="1">
    <source>
        <dbReference type="SAM" id="Coils"/>
    </source>
</evidence>
<dbReference type="InterPro" id="IPR048062">
    <property type="entry name" value="SE1832-like"/>
</dbReference>
<comment type="caution">
    <text evidence="2">The sequence shown here is derived from an EMBL/GenBank/DDBJ whole genome shotgun (WGS) entry which is preliminary data.</text>
</comment>
<dbReference type="OrthoDB" id="2973146at2"/>
<dbReference type="EMBL" id="LFXJ01000010">
    <property type="protein sequence ID" value="KMY28986.1"/>
    <property type="molecule type" value="Genomic_DNA"/>
</dbReference>
<sequence>MPSKSDIEYQIRELKMDYMNLQGDIEKLESTGHNDQVAKAEQRLANMEATLAELNKQLAEL</sequence>
<evidence type="ECO:0000313" key="2">
    <source>
        <dbReference type="EMBL" id="KMY28986.1"/>
    </source>
</evidence>
<accession>A0A0K9F4H5</accession>
<keyword evidence="1" id="KW-0175">Coiled coil</keyword>
<dbReference type="Proteomes" id="UP000037326">
    <property type="component" value="Unassembled WGS sequence"/>
</dbReference>